<organism evidence="1 2">
    <name type="scientific">Symbiodinium pilosum</name>
    <name type="common">Dinoflagellate</name>
    <dbReference type="NCBI Taxonomy" id="2952"/>
    <lineage>
        <taxon>Eukaryota</taxon>
        <taxon>Sar</taxon>
        <taxon>Alveolata</taxon>
        <taxon>Dinophyceae</taxon>
        <taxon>Suessiales</taxon>
        <taxon>Symbiodiniaceae</taxon>
        <taxon>Symbiodinium</taxon>
    </lineage>
</organism>
<evidence type="ECO:0000313" key="1">
    <source>
        <dbReference type="EMBL" id="CAE7646868.1"/>
    </source>
</evidence>
<protein>
    <submittedName>
        <fullName evidence="1">Klhl3 protein</fullName>
    </submittedName>
</protein>
<gene>
    <name evidence="1" type="primary">klhl3</name>
    <name evidence="1" type="ORF">SPIL2461_LOCUS17204</name>
</gene>
<dbReference type="Proteomes" id="UP000649617">
    <property type="component" value="Unassembled WGS sequence"/>
</dbReference>
<dbReference type="EMBL" id="CAJNIZ010043007">
    <property type="protein sequence ID" value="CAE7646868.1"/>
    <property type="molecule type" value="Genomic_DNA"/>
</dbReference>
<feature type="non-terminal residue" evidence="1">
    <location>
        <position position="87"/>
    </location>
</feature>
<keyword evidence="2" id="KW-1185">Reference proteome</keyword>
<dbReference type="AlphaFoldDB" id="A0A812VZC6"/>
<comment type="caution">
    <text evidence="1">The sequence shown here is derived from an EMBL/GenBank/DDBJ whole genome shotgun (WGS) entry which is preliminary data.</text>
</comment>
<name>A0A812VZC6_SYMPI</name>
<feature type="non-terminal residue" evidence="1">
    <location>
        <position position="1"/>
    </location>
</feature>
<accession>A0A812VZC6</accession>
<dbReference type="OrthoDB" id="10480106at2759"/>
<sequence>VKRCYCHQLYGKEQKWGCRWFQMWAENTRRAQEAKCSLVVITKEDKSLGNSQKGEVAFLENSGYKYEAVTVRDFVDSFLKEARSGEE</sequence>
<reference evidence="1" key="1">
    <citation type="submission" date="2021-02" db="EMBL/GenBank/DDBJ databases">
        <authorList>
            <person name="Dougan E. K."/>
            <person name="Rhodes N."/>
            <person name="Thang M."/>
            <person name="Chan C."/>
        </authorList>
    </citation>
    <scope>NUCLEOTIDE SEQUENCE</scope>
</reference>
<evidence type="ECO:0000313" key="2">
    <source>
        <dbReference type="Proteomes" id="UP000649617"/>
    </source>
</evidence>
<proteinExistence type="predicted"/>